<sequence length="301" mass="35313">MLKQLIVDEKNYYKRLDKFIRNNLSEIKLGAIYKSFRKGNIKVNGKRIKKNDYEIKIGDIISIYYNEKNEDIIRPEKPEMKARPLKFDIIYENNDFIVINKPPKVSMHPGTGEQMVTIIEGLQYYAKNSNNPFEPHLVHRLDKLTSGTLVIAKNKMVSRDLSSLISGRKADKYYKTLVFGKLKPKGTLNSLINEKNAKLTYSLIDELNLPEGTFSYIDVHLLTGRKHQIRVQFSNIGHPIIGDDLYGNKEINKIFRKKYGLKRFFLHAYNLKFDYKNKKYDFYAPLYSDLEKVFENIKRIK</sequence>
<protein>
    <recommendedName>
        <fullName evidence="8">Pseudouridine synthase</fullName>
        <ecNumber evidence="8">5.4.99.-</ecNumber>
    </recommendedName>
</protein>
<proteinExistence type="inferred from homology"/>
<evidence type="ECO:0000256" key="7">
    <source>
        <dbReference type="PROSITE-ProRule" id="PRU00182"/>
    </source>
</evidence>
<evidence type="ECO:0000259" key="9">
    <source>
        <dbReference type="SMART" id="SM00363"/>
    </source>
</evidence>
<dbReference type="InterPro" id="IPR006225">
    <property type="entry name" value="PsdUridine_synth_RluC/D"/>
</dbReference>
<comment type="similarity">
    <text evidence="3 8">Belongs to the pseudouridine synthase RluA family.</text>
</comment>
<dbReference type="InParanoid" id="A0A7G1G7J5"/>
<evidence type="ECO:0000256" key="3">
    <source>
        <dbReference type="ARBA" id="ARBA00010876"/>
    </source>
</evidence>
<dbReference type="GO" id="GO:0000455">
    <property type="term" value="P:enzyme-directed rRNA pseudouridine synthesis"/>
    <property type="evidence" value="ECO:0007669"/>
    <property type="project" value="TreeGrafter"/>
</dbReference>
<dbReference type="PANTHER" id="PTHR21600:SF92">
    <property type="entry name" value="RIBOSOMAL LARGE SUBUNIT PSEUDOURIDINE SYNTHASE C"/>
    <property type="match status" value="1"/>
</dbReference>
<dbReference type="InterPro" id="IPR006145">
    <property type="entry name" value="PsdUridine_synth_RsuA/RluA"/>
</dbReference>
<accession>A0A7G1G7J5</accession>
<evidence type="ECO:0000256" key="6">
    <source>
        <dbReference type="PIRSR" id="PIRSR606225-1"/>
    </source>
</evidence>
<evidence type="ECO:0000256" key="2">
    <source>
        <dbReference type="ARBA" id="ARBA00002876"/>
    </source>
</evidence>
<comment type="function">
    <text evidence="2">Responsible for synthesis of pseudouridine from uracil at positions 955, 2504 and 2580 in 23S ribosomal RNA.</text>
</comment>
<dbReference type="EMBL" id="AP018712">
    <property type="protein sequence ID" value="BBE29992.1"/>
    <property type="molecule type" value="Genomic_DNA"/>
</dbReference>
<dbReference type="Pfam" id="PF00849">
    <property type="entry name" value="PseudoU_synth_2"/>
    <property type="match status" value="1"/>
</dbReference>
<keyword evidence="4" id="KW-0698">rRNA processing</keyword>
<comment type="catalytic activity">
    <reaction evidence="8">
        <text>a uridine in RNA = a pseudouridine in RNA</text>
        <dbReference type="Rhea" id="RHEA:48348"/>
        <dbReference type="Rhea" id="RHEA-COMP:12068"/>
        <dbReference type="Rhea" id="RHEA-COMP:12069"/>
        <dbReference type="ChEBI" id="CHEBI:65314"/>
        <dbReference type="ChEBI" id="CHEBI:65315"/>
    </reaction>
</comment>
<dbReference type="Gene3D" id="3.30.2350.10">
    <property type="entry name" value="Pseudouridine synthase"/>
    <property type="match status" value="1"/>
</dbReference>
<organism evidence="10 11">
    <name type="scientific">Tepiditoga spiralis</name>
    <dbReference type="NCBI Taxonomy" id="2108365"/>
    <lineage>
        <taxon>Bacteria</taxon>
        <taxon>Thermotogati</taxon>
        <taxon>Thermotogota</taxon>
        <taxon>Thermotogae</taxon>
        <taxon>Petrotogales</taxon>
        <taxon>Petrotogaceae</taxon>
        <taxon>Tepiditoga</taxon>
    </lineage>
</organism>
<dbReference type="InterPro" id="IPR002942">
    <property type="entry name" value="S4_RNA-bd"/>
</dbReference>
<dbReference type="InterPro" id="IPR050188">
    <property type="entry name" value="RluA_PseudoU_synthase"/>
</dbReference>
<dbReference type="InterPro" id="IPR036986">
    <property type="entry name" value="S4_RNA-bd_sf"/>
</dbReference>
<dbReference type="AlphaFoldDB" id="A0A7G1G7J5"/>
<comment type="catalytic activity">
    <reaction evidence="1">
        <text>uridine(955/2504/2580) in 23S rRNA = pseudouridine(955/2504/2580) in 23S rRNA</text>
        <dbReference type="Rhea" id="RHEA:42528"/>
        <dbReference type="Rhea" id="RHEA-COMP:10099"/>
        <dbReference type="Rhea" id="RHEA-COMP:10100"/>
        <dbReference type="ChEBI" id="CHEBI:65314"/>
        <dbReference type="ChEBI" id="CHEBI:65315"/>
        <dbReference type="EC" id="5.4.99.24"/>
    </reaction>
</comment>
<name>A0A7G1G7J5_9BACT</name>
<dbReference type="RefSeq" id="WP_190615131.1">
    <property type="nucleotide sequence ID" value="NZ_AP018712.1"/>
</dbReference>
<dbReference type="NCBIfam" id="TIGR00005">
    <property type="entry name" value="rluA_subfam"/>
    <property type="match status" value="1"/>
</dbReference>
<dbReference type="SUPFAM" id="SSF55174">
    <property type="entry name" value="Alpha-L RNA-binding motif"/>
    <property type="match status" value="1"/>
</dbReference>
<dbReference type="GO" id="GO:0003723">
    <property type="term" value="F:RNA binding"/>
    <property type="evidence" value="ECO:0007669"/>
    <property type="project" value="UniProtKB-KW"/>
</dbReference>
<reference evidence="10 11" key="1">
    <citation type="submission" date="2018-06" db="EMBL/GenBank/DDBJ databases">
        <title>Genome sequencing of Oceanotoga sp. sy52.</title>
        <authorList>
            <person name="Mori K."/>
        </authorList>
    </citation>
    <scope>NUCLEOTIDE SEQUENCE [LARGE SCALE GENOMIC DNA]</scope>
    <source>
        <strain evidence="11">sy52</strain>
    </source>
</reference>
<evidence type="ECO:0000256" key="8">
    <source>
        <dbReference type="RuleBase" id="RU362028"/>
    </source>
</evidence>
<keyword evidence="5 8" id="KW-0413">Isomerase</keyword>
<keyword evidence="11" id="KW-1185">Reference proteome</keyword>
<dbReference type="Pfam" id="PF01479">
    <property type="entry name" value="S4"/>
    <property type="match status" value="1"/>
</dbReference>
<dbReference type="CDD" id="cd00165">
    <property type="entry name" value="S4"/>
    <property type="match status" value="1"/>
</dbReference>
<dbReference type="PROSITE" id="PS50889">
    <property type="entry name" value="S4"/>
    <property type="match status" value="1"/>
</dbReference>
<dbReference type="CDD" id="cd02869">
    <property type="entry name" value="PseudoU_synth_RluA_like"/>
    <property type="match status" value="1"/>
</dbReference>
<dbReference type="KEGG" id="ocy:OSSY52_01330"/>
<feature type="domain" description="RNA-binding S4" evidence="9">
    <location>
        <begin position="14"/>
        <end position="78"/>
    </location>
</feature>
<evidence type="ECO:0000313" key="10">
    <source>
        <dbReference type="EMBL" id="BBE29992.1"/>
    </source>
</evidence>
<gene>
    <name evidence="10" type="ORF">OSSY52_01330</name>
</gene>
<keyword evidence="7" id="KW-0694">RNA-binding</keyword>
<dbReference type="PANTHER" id="PTHR21600">
    <property type="entry name" value="MITOCHONDRIAL RNA PSEUDOURIDINE SYNTHASE"/>
    <property type="match status" value="1"/>
</dbReference>
<evidence type="ECO:0000256" key="4">
    <source>
        <dbReference type="ARBA" id="ARBA00022552"/>
    </source>
</evidence>
<evidence type="ECO:0000256" key="5">
    <source>
        <dbReference type="ARBA" id="ARBA00023235"/>
    </source>
</evidence>
<dbReference type="Proteomes" id="UP000516361">
    <property type="component" value="Chromosome"/>
</dbReference>
<dbReference type="EC" id="5.4.99.-" evidence="8"/>
<dbReference type="SMART" id="SM00363">
    <property type="entry name" value="S4"/>
    <property type="match status" value="1"/>
</dbReference>
<dbReference type="GO" id="GO:0120159">
    <property type="term" value="F:rRNA pseudouridine synthase activity"/>
    <property type="evidence" value="ECO:0007669"/>
    <property type="project" value="UniProtKB-ARBA"/>
</dbReference>
<feature type="active site" evidence="6">
    <location>
        <position position="142"/>
    </location>
</feature>
<dbReference type="InterPro" id="IPR020103">
    <property type="entry name" value="PsdUridine_synth_cat_dom_sf"/>
</dbReference>
<evidence type="ECO:0000256" key="1">
    <source>
        <dbReference type="ARBA" id="ARBA00000381"/>
    </source>
</evidence>
<evidence type="ECO:0000313" key="11">
    <source>
        <dbReference type="Proteomes" id="UP000516361"/>
    </source>
</evidence>
<dbReference type="Gene3D" id="3.10.290.10">
    <property type="entry name" value="RNA-binding S4 domain"/>
    <property type="match status" value="1"/>
</dbReference>
<dbReference type="SUPFAM" id="SSF55120">
    <property type="entry name" value="Pseudouridine synthase"/>
    <property type="match status" value="1"/>
</dbReference>